<evidence type="ECO:0000313" key="8">
    <source>
        <dbReference type="Proteomes" id="UP000217199"/>
    </source>
</evidence>
<dbReference type="Pfam" id="PF00550">
    <property type="entry name" value="PP-binding"/>
    <property type="match status" value="3"/>
</dbReference>
<dbReference type="SMART" id="SM00823">
    <property type="entry name" value="PKS_PP"/>
    <property type="match status" value="2"/>
</dbReference>
<dbReference type="PROSITE" id="PS50075">
    <property type="entry name" value="CARRIER"/>
    <property type="match status" value="3"/>
</dbReference>
<dbReference type="Gene3D" id="3.30.300.30">
    <property type="match status" value="1"/>
</dbReference>
<feature type="compositionally biased region" description="Polar residues" evidence="5">
    <location>
        <begin position="1904"/>
        <end position="1921"/>
    </location>
</feature>
<dbReference type="SUPFAM" id="SSF52777">
    <property type="entry name" value="CoA-dependent acyltransferases"/>
    <property type="match status" value="6"/>
</dbReference>
<dbReference type="PROSITE" id="PS00455">
    <property type="entry name" value="AMP_BINDING"/>
    <property type="match status" value="1"/>
</dbReference>
<evidence type="ECO:0000259" key="6">
    <source>
        <dbReference type="PROSITE" id="PS50075"/>
    </source>
</evidence>
<dbReference type="Gene3D" id="3.30.559.30">
    <property type="entry name" value="Nonribosomal peptide synthetase, condensation domain"/>
    <property type="match status" value="3"/>
</dbReference>
<dbReference type="InterPro" id="IPR023213">
    <property type="entry name" value="CAT-like_dom_sf"/>
</dbReference>
<dbReference type="Gene3D" id="1.10.1200.10">
    <property type="entry name" value="ACP-like"/>
    <property type="match status" value="3"/>
</dbReference>
<feature type="region of interest" description="Disordered" evidence="5">
    <location>
        <begin position="757"/>
        <end position="778"/>
    </location>
</feature>
<dbReference type="Gene3D" id="3.30.559.10">
    <property type="entry name" value="Chloramphenicol acetyltransferase-like domain"/>
    <property type="match status" value="4"/>
</dbReference>
<sequence>MALFNDYALLSLPDLSTLRCPPADRQHLDLELISQCSEKTLLVALARCLGAYCASADVLLAWQPQSGNTSSSSAIATRVTWHSHSSWNDVLNGISLIECRDTSHQGIASSLGIDLDPGQTPFLAAVSQDESYDSPIVLSILQPSTLRITYSSQFLHSSTATQLADQIRNLTQHISSNPLSSPKDLSSLPKSLQSYVSLDNSVVSRKECAYTHIPEVQFVTEFLPRHDPSLLALEFYPDLYTNESDSEAILNSVQHITYGLQLEDRVALCMHRGPEFFIAMLGILKAGGCYVPIDAELPEERRTFIAQDSNAKFVYTLPTLRSALRESSSYPSKDVNNARPEGLAYLLYTSGTTGTPKGCLLTHDGLSQAIMALSSFNVRAGEGKRQWKSARYLAIASIAFDVHLSETFTTLALGGTVISAPRSQLLEDLPRWIKLFQITHLGLVPSLIEATLNAMEDEARHEIESESNGIDGGNMSLAFIAAGGEKISDSILSKWADHPLVTLANFYGPSEVTIGCSARLMSNNTRKESVGPIFKNCSSYVLDENLDLVIRGGVGELVVGGRLVGRGYHGRPDLTEKAFITFNGERVYRTGDLVRLMPDDTIEILGRIDTQIKLRGVRIESEGVSSVVRNATTAYLSSGRGSDNINKEKIKVDVSTILARHPQVQADQLVSFVALDSSVPISHRRSVQPTVLPPDRVPRGLMQAITRACSRELASYMRPAHIVPLNFLPLNPNGKTDGKALGAVFCKESLEALGRAATGAKEGGADSGSEKKEEDHRPFAEEDMKIVRLVAQYTNVKCEELKRSSNLFQLGFDSLRFVKLAGELRKVSTFGNATVGVSELIRNPTLGEIVSLMRVSSNDDTHDQISGNNQTGESKGKVYVRNFAEKWRKEVEAVYENYSSIDSLEHEDRQAKEGDEKKSLKVVERVLPTFPVQDGVLYRSSDLTTLYVQHVVLELQESTNLEKLKSAWKEVVRKCEILRTVFHFSSEVVQVVLDANADSCALPFETRSLTENDDTASDAIATDHFSHEFINGDALVSARSINENISSRPAFRLALYQGIRRYLTLSIHHAIYDGISLPLLLKDVEAHYHNKPSEDRSLGAPLEKALVEVYDIDIDKAAQFWYKTFDGFDWSKVPQRLANGEECAQTVSIPFSQDLRKWEAKASERKVSLQAILTAAFGVCLGEKMYESQDVVFGVIRSGRSFSVEEVNDVRAPLLTVLPARVKTNESADVLRSVQDNIGGVLAYESVSLGRVQAWLQPGRPLFEVLFSISIDDQDEDTSMWKMKESVQPQADYILAVEVVIDKKEGKLRIDGAFTNQLTQDFVISLLGAIECTAEALVDGTHTVSKSLYQHRNTDEALEGDMVSDEEEVDEVNLAGPVDPKLEEKLREVVSSFLKVEKKQVNGTASLIALGLDSIKSVGLARMLRADGMKVSALEIMKRPSVRGVASAILSSSGGTIEGGKKEAGKNAETDGERIEKHLLAERRKDIEKYIDISTLRLSSEDQVEVYPTTVLQAGMLSQTISSGGHLYIHAFPFTLVPDIDFKRLKEAWESAINYFSTLRTSFHFVDELGSWIQIVHSMAKMNWREDKPSSFTLVLVIHHALYDGISISRLQEIVEMFYKGEIPEPEPQFTDLLGYFDHQERYGTEFWSRHLKGLERSVLPQLIREGSSTSGSTVGGDGESLAAAVPPASISATCAIALDSRRMGEASRLFDVTIQCFGQAVLSKVLARLYNRRDIVFGHVVSGRNVKDAENVLGPVISTIPCRTKIGKKTKNIDLVRGIHKQNTAAHNWQHASLRSIQRKLGLSSLWDAIFVFQPLIEEDKHELWAFDDSENEIAKVQYPLNIEIHQKEDRLVIMAACQSTYFTAQSADNLVKEFRDEFLKIVENPSEATLRYLPVDDEKVGGNSTQTTESQKLNSSSDQTLLESDTRLSTFMDIIAESTKVPREHVHLNTSLVSLGVDSISAIQISARARAKGLRLRAADVLYCDVPVDVLKFLKASEEKKVKIEEEGLTKEKAQKEAEGLQVDNGLKASLLRRLGAEEEDIEGIYPASAGMKWLIGMWQLSGRSRFQHVFVFELLENMEKEKMVEAWNKLVQRHPILRSTFASTSATDLHVITFKFGSKTRPLSTKSISSEDEETHKIVTDIAKDMVEHPLSTETPPVHPMFVECNGKGFLIVHLHHFQYDAWSMRLLLEDFTKLHRNEELTSQHHLTQFLHTCETLSREEQRQYWEAYLTASFTPSLIPKLSVAEVKRQRKKSLSLSGLKRRLSSSISNMLSIRQSKPYSIPFASSPGRNYKRLVYFEESAILGLPDLRKKAQDNSVSLNAIFLACWARVQAQYSKSNSATFGLWHLGRSGVMDGVDSLAVPKLASKVQVTLRQRSAVVEQSHLDDVNRWIGRDNDQTLLNVFVNIVGKTDLSDGLDRNNEFIQPVNVPYFIPEVQDNEIKPTAERIALCNIIEEAVLVDIVERGQSIGMSIEYSDEYLNVDKCKNLVASWAQAVLETLDRKE</sequence>
<dbReference type="InParanoid" id="A0A286UVF2"/>
<protein>
    <submittedName>
        <fullName evidence="7">Nonribosomal siderophore peptide synthase</fullName>
    </submittedName>
</protein>
<evidence type="ECO:0000256" key="1">
    <source>
        <dbReference type="ARBA" id="ARBA00022450"/>
    </source>
</evidence>
<dbReference type="Gene3D" id="3.40.50.12780">
    <property type="entry name" value="N-terminal domain of ligase-like"/>
    <property type="match status" value="1"/>
</dbReference>
<proteinExistence type="predicted"/>
<feature type="domain" description="Carrier" evidence="6">
    <location>
        <begin position="777"/>
        <end position="857"/>
    </location>
</feature>
<feature type="region of interest" description="Disordered" evidence="5">
    <location>
        <begin position="1897"/>
        <end position="1921"/>
    </location>
</feature>
<gene>
    <name evidence="7" type="ORF">PNOK_0065800</name>
</gene>
<dbReference type="STRING" id="2282107.A0A286UVF2"/>
<keyword evidence="1" id="KW-0596">Phosphopantetheine</keyword>
<comment type="caution">
    <text evidence="7">The sequence shown here is derived from an EMBL/GenBank/DDBJ whole genome shotgun (WGS) entry which is preliminary data.</text>
</comment>
<dbReference type="PANTHER" id="PTHR45527:SF1">
    <property type="entry name" value="FATTY ACID SYNTHASE"/>
    <property type="match status" value="1"/>
</dbReference>
<dbReference type="InterPro" id="IPR009081">
    <property type="entry name" value="PP-bd_ACP"/>
</dbReference>
<dbReference type="EMBL" id="NBII01000001">
    <property type="protein sequence ID" value="PAV23590.1"/>
    <property type="molecule type" value="Genomic_DNA"/>
</dbReference>
<keyword evidence="4" id="KW-0511">Multifunctional enzyme</keyword>
<keyword evidence="3" id="KW-0436">Ligase</keyword>
<dbReference type="GO" id="GO:0031177">
    <property type="term" value="F:phosphopantetheine binding"/>
    <property type="evidence" value="ECO:0007669"/>
    <property type="project" value="InterPro"/>
</dbReference>
<keyword evidence="8" id="KW-1185">Reference proteome</keyword>
<dbReference type="InterPro" id="IPR020806">
    <property type="entry name" value="PKS_PP-bd"/>
</dbReference>
<dbReference type="OrthoDB" id="416786at2759"/>
<dbReference type="GO" id="GO:0005737">
    <property type="term" value="C:cytoplasm"/>
    <property type="evidence" value="ECO:0007669"/>
    <property type="project" value="TreeGrafter"/>
</dbReference>
<dbReference type="PANTHER" id="PTHR45527">
    <property type="entry name" value="NONRIBOSOMAL PEPTIDE SYNTHETASE"/>
    <property type="match status" value="1"/>
</dbReference>
<accession>A0A286UVF2</accession>
<keyword evidence="2" id="KW-0597">Phosphoprotein</keyword>
<evidence type="ECO:0000313" key="7">
    <source>
        <dbReference type="EMBL" id="PAV23590.1"/>
    </source>
</evidence>
<dbReference type="Pfam" id="PF00668">
    <property type="entry name" value="Condensation"/>
    <property type="match status" value="3"/>
</dbReference>
<organism evidence="7 8">
    <name type="scientific">Pyrrhoderma noxium</name>
    <dbReference type="NCBI Taxonomy" id="2282107"/>
    <lineage>
        <taxon>Eukaryota</taxon>
        <taxon>Fungi</taxon>
        <taxon>Dikarya</taxon>
        <taxon>Basidiomycota</taxon>
        <taxon>Agaricomycotina</taxon>
        <taxon>Agaricomycetes</taxon>
        <taxon>Hymenochaetales</taxon>
        <taxon>Hymenochaetaceae</taxon>
        <taxon>Pyrrhoderma</taxon>
    </lineage>
</organism>
<dbReference type="Proteomes" id="UP000217199">
    <property type="component" value="Unassembled WGS sequence"/>
</dbReference>
<dbReference type="PROSITE" id="PS00012">
    <property type="entry name" value="PHOSPHOPANTETHEINE"/>
    <property type="match status" value="3"/>
</dbReference>
<name>A0A286UVF2_9AGAM</name>
<reference evidence="7 8" key="1">
    <citation type="journal article" date="2017" name="Mol. Ecol.">
        <title>Comparative and population genomic landscape of Phellinus noxius: A hypervariable fungus causing root rot in trees.</title>
        <authorList>
            <person name="Chung C.L."/>
            <person name="Lee T.J."/>
            <person name="Akiba M."/>
            <person name="Lee H.H."/>
            <person name="Kuo T.H."/>
            <person name="Liu D."/>
            <person name="Ke H.M."/>
            <person name="Yokoi T."/>
            <person name="Roa M.B."/>
            <person name="Lu M.J."/>
            <person name="Chang Y.Y."/>
            <person name="Ann P.J."/>
            <person name="Tsai J.N."/>
            <person name="Chen C.Y."/>
            <person name="Tzean S.S."/>
            <person name="Ota Y."/>
            <person name="Hattori T."/>
            <person name="Sahashi N."/>
            <person name="Liou R.F."/>
            <person name="Kikuchi T."/>
            <person name="Tsai I.J."/>
        </authorList>
    </citation>
    <scope>NUCLEOTIDE SEQUENCE [LARGE SCALE GENOMIC DNA]</scope>
    <source>
        <strain evidence="7 8">FFPRI411160</strain>
    </source>
</reference>
<evidence type="ECO:0000256" key="3">
    <source>
        <dbReference type="ARBA" id="ARBA00022598"/>
    </source>
</evidence>
<evidence type="ECO:0000256" key="4">
    <source>
        <dbReference type="ARBA" id="ARBA00023268"/>
    </source>
</evidence>
<evidence type="ECO:0000256" key="5">
    <source>
        <dbReference type="SAM" id="MobiDB-lite"/>
    </source>
</evidence>
<feature type="domain" description="Carrier" evidence="6">
    <location>
        <begin position="1380"/>
        <end position="1453"/>
    </location>
</feature>
<dbReference type="Pfam" id="PF00501">
    <property type="entry name" value="AMP-binding"/>
    <property type="match status" value="1"/>
</dbReference>
<dbReference type="GO" id="GO:0043041">
    <property type="term" value="P:amino acid activation for nonribosomal peptide biosynthetic process"/>
    <property type="evidence" value="ECO:0007669"/>
    <property type="project" value="TreeGrafter"/>
</dbReference>
<dbReference type="SUPFAM" id="SSF56801">
    <property type="entry name" value="Acetyl-CoA synthetase-like"/>
    <property type="match status" value="1"/>
</dbReference>
<dbReference type="InterPro" id="IPR036736">
    <property type="entry name" value="ACP-like_sf"/>
</dbReference>
<dbReference type="InterPro" id="IPR020845">
    <property type="entry name" value="AMP-binding_CS"/>
</dbReference>
<dbReference type="InterPro" id="IPR000873">
    <property type="entry name" value="AMP-dep_synth/lig_dom"/>
</dbReference>
<dbReference type="SUPFAM" id="SSF47336">
    <property type="entry name" value="ACP-like"/>
    <property type="match status" value="3"/>
</dbReference>
<feature type="domain" description="Carrier" evidence="6">
    <location>
        <begin position="1924"/>
        <end position="2000"/>
    </location>
</feature>
<dbReference type="InterPro" id="IPR045851">
    <property type="entry name" value="AMP-bd_C_sf"/>
</dbReference>
<dbReference type="InterPro" id="IPR006162">
    <property type="entry name" value="Ppantetheine_attach_site"/>
</dbReference>
<dbReference type="InterPro" id="IPR042099">
    <property type="entry name" value="ANL_N_sf"/>
</dbReference>
<dbReference type="GO" id="GO:0044550">
    <property type="term" value="P:secondary metabolite biosynthetic process"/>
    <property type="evidence" value="ECO:0007669"/>
    <property type="project" value="TreeGrafter"/>
</dbReference>
<dbReference type="InterPro" id="IPR001242">
    <property type="entry name" value="Condensation_dom"/>
</dbReference>
<evidence type="ECO:0000256" key="2">
    <source>
        <dbReference type="ARBA" id="ARBA00022553"/>
    </source>
</evidence>
<dbReference type="GO" id="GO:0016874">
    <property type="term" value="F:ligase activity"/>
    <property type="evidence" value="ECO:0007669"/>
    <property type="project" value="UniProtKB-KW"/>
</dbReference>
<feature type="compositionally biased region" description="Basic and acidic residues" evidence="5">
    <location>
        <begin position="768"/>
        <end position="778"/>
    </location>
</feature>